<dbReference type="CDD" id="cd02440">
    <property type="entry name" value="AdoMet_MTases"/>
    <property type="match status" value="1"/>
</dbReference>
<feature type="compositionally biased region" description="Basic residues" evidence="1">
    <location>
        <begin position="35"/>
        <end position="46"/>
    </location>
</feature>
<evidence type="ECO:0000313" key="3">
    <source>
        <dbReference type="EMBL" id="KAG6970692.1"/>
    </source>
</evidence>
<dbReference type="Proteomes" id="UP000688947">
    <property type="component" value="Unassembled WGS sequence"/>
</dbReference>
<dbReference type="InterPro" id="IPR050508">
    <property type="entry name" value="Methyltransf_Superfamily"/>
</dbReference>
<feature type="domain" description="Methyltransferase type 12" evidence="2">
    <location>
        <begin position="131"/>
        <end position="251"/>
    </location>
</feature>
<dbReference type="Pfam" id="PF08242">
    <property type="entry name" value="Methyltransf_12"/>
    <property type="match status" value="1"/>
</dbReference>
<feature type="region of interest" description="Disordered" evidence="1">
    <location>
        <begin position="1"/>
        <end position="83"/>
    </location>
</feature>
<proteinExistence type="predicted"/>
<protein>
    <recommendedName>
        <fullName evidence="2">Methyltransferase type 12 domain-containing protein</fullName>
    </recommendedName>
</protein>
<dbReference type="GO" id="GO:0008168">
    <property type="term" value="F:methyltransferase activity"/>
    <property type="evidence" value="ECO:0007669"/>
    <property type="project" value="TreeGrafter"/>
</dbReference>
<dbReference type="PANTHER" id="PTHR42912">
    <property type="entry name" value="METHYLTRANSFERASE"/>
    <property type="match status" value="1"/>
</dbReference>
<evidence type="ECO:0000259" key="2">
    <source>
        <dbReference type="Pfam" id="PF08242"/>
    </source>
</evidence>
<organism evidence="3 4">
    <name type="scientific">Phytophthora cactorum</name>
    <dbReference type="NCBI Taxonomy" id="29920"/>
    <lineage>
        <taxon>Eukaryota</taxon>
        <taxon>Sar</taxon>
        <taxon>Stramenopiles</taxon>
        <taxon>Oomycota</taxon>
        <taxon>Peronosporomycetes</taxon>
        <taxon>Peronosporales</taxon>
        <taxon>Peronosporaceae</taxon>
        <taxon>Phytophthora</taxon>
    </lineage>
</organism>
<feature type="compositionally biased region" description="Low complexity" evidence="1">
    <location>
        <begin position="52"/>
        <end position="79"/>
    </location>
</feature>
<name>A0A8T1UUZ3_9STRA</name>
<feature type="compositionally biased region" description="Polar residues" evidence="1">
    <location>
        <begin position="1"/>
        <end position="22"/>
    </location>
</feature>
<reference evidence="3" key="1">
    <citation type="submission" date="2021-01" db="EMBL/GenBank/DDBJ databases">
        <title>Phytophthora aleatoria, a newly-described species from Pinus radiata is distinct from Phytophthora cactorum isolates based on comparative genomics.</title>
        <authorList>
            <person name="Mcdougal R."/>
            <person name="Panda P."/>
            <person name="Williams N."/>
            <person name="Studholme D.J."/>
        </authorList>
    </citation>
    <scope>NUCLEOTIDE SEQUENCE</scope>
    <source>
        <strain evidence="3">NZFS 3830</strain>
    </source>
</reference>
<dbReference type="InterPro" id="IPR013217">
    <property type="entry name" value="Methyltransf_12"/>
</dbReference>
<evidence type="ECO:0000256" key="1">
    <source>
        <dbReference type="SAM" id="MobiDB-lite"/>
    </source>
</evidence>
<accession>A0A8T1UUZ3</accession>
<comment type="caution">
    <text evidence="3">The sequence shown here is derived from an EMBL/GenBank/DDBJ whole genome shotgun (WGS) entry which is preliminary data.</text>
</comment>
<dbReference type="PANTHER" id="PTHR42912:SF80">
    <property type="entry name" value="METHYLTRANSFERASE DOMAIN-CONTAINING PROTEIN"/>
    <property type="match status" value="1"/>
</dbReference>
<dbReference type="AlphaFoldDB" id="A0A8T1UUZ3"/>
<evidence type="ECO:0000313" key="4">
    <source>
        <dbReference type="Proteomes" id="UP000688947"/>
    </source>
</evidence>
<dbReference type="OrthoDB" id="6770063at2759"/>
<gene>
    <name evidence="3" type="ORF">JG687_00002476</name>
</gene>
<dbReference type="VEuPathDB" id="FungiDB:PC110_g6569"/>
<dbReference type="EMBL" id="JAENGZ010000068">
    <property type="protein sequence ID" value="KAG6970692.1"/>
    <property type="molecule type" value="Genomic_DNA"/>
</dbReference>
<sequence length="297" mass="32345">MELSTSSPEFVSVSTPLGTKQMTLAPFGSDTQSKPKSRKKSRQKKRKVDEASSSMSSSSSSSSSSPSKATTTAPASSPSNGSWAKNLQRRGGFWGDAYWYDLQLEKRLLLAKPMLTELVLALPPCGDKTVLDLCAGSGRASAAILEAYPTVKLVLVDSSEQRLTMASQRLEAVQQGVKERTQLVTKVVTLSATTQLCDEPVDVVVACLAFHVLTEKPAHYAQAEEEKTVSVEEEYEELFRAVWRALRPGGHVVFADHVGQLSLFKQLKTLEKAGFEDVDCAWRQDDSFVAGGRKPLA</sequence>